<dbReference type="Proteomes" id="UP000748531">
    <property type="component" value="Unassembled WGS sequence"/>
</dbReference>
<proteinExistence type="predicted"/>
<name>A0A8J4WFJ2_9TREM</name>
<organism evidence="2 3">
    <name type="scientific">Paragonimus heterotremus</name>
    <dbReference type="NCBI Taxonomy" id="100268"/>
    <lineage>
        <taxon>Eukaryota</taxon>
        <taxon>Metazoa</taxon>
        <taxon>Spiralia</taxon>
        <taxon>Lophotrochozoa</taxon>
        <taxon>Platyhelminthes</taxon>
        <taxon>Trematoda</taxon>
        <taxon>Digenea</taxon>
        <taxon>Plagiorchiida</taxon>
        <taxon>Troglotremata</taxon>
        <taxon>Troglotrematidae</taxon>
        <taxon>Paragonimus</taxon>
    </lineage>
</organism>
<dbReference type="AlphaFoldDB" id="A0A8J4WFJ2"/>
<keyword evidence="3" id="KW-1185">Reference proteome</keyword>
<reference evidence="2" key="1">
    <citation type="submission" date="2019-05" db="EMBL/GenBank/DDBJ databases">
        <title>Annotation for the trematode Paragonimus heterotremus.</title>
        <authorList>
            <person name="Choi Y.-J."/>
        </authorList>
    </citation>
    <scope>NUCLEOTIDE SEQUENCE</scope>
    <source>
        <strain evidence="2">LC</strain>
    </source>
</reference>
<dbReference type="OrthoDB" id="10448299at2759"/>
<feature type="chain" id="PRO_5035306244" evidence="1">
    <location>
        <begin position="18"/>
        <end position="90"/>
    </location>
</feature>
<sequence>MLSWFPPAGRIALLTLCANVDVLLEALRSSCTAVTKACRGDIGRLMSRVVHTKQYAGIDELNLPADHRTPSIYCGAEEYYNQCDNERNGK</sequence>
<feature type="signal peptide" evidence="1">
    <location>
        <begin position="1"/>
        <end position="17"/>
    </location>
</feature>
<evidence type="ECO:0000313" key="3">
    <source>
        <dbReference type="Proteomes" id="UP000748531"/>
    </source>
</evidence>
<evidence type="ECO:0000256" key="1">
    <source>
        <dbReference type="SAM" id="SignalP"/>
    </source>
</evidence>
<gene>
    <name evidence="2" type="ORF">PHET_08128</name>
</gene>
<protein>
    <submittedName>
        <fullName evidence="2">Uncharacterized protein</fullName>
    </submittedName>
</protein>
<dbReference type="EMBL" id="LUCH01004702">
    <property type="protein sequence ID" value="KAF5398723.1"/>
    <property type="molecule type" value="Genomic_DNA"/>
</dbReference>
<comment type="caution">
    <text evidence="2">The sequence shown here is derived from an EMBL/GenBank/DDBJ whole genome shotgun (WGS) entry which is preliminary data.</text>
</comment>
<keyword evidence="1" id="KW-0732">Signal</keyword>
<accession>A0A8J4WFJ2</accession>
<evidence type="ECO:0000313" key="2">
    <source>
        <dbReference type="EMBL" id="KAF5398723.1"/>
    </source>
</evidence>